<organism evidence="1 2">
    <name type="scientific">Paracoccus onchidii</name>
    <dbReference type="NCBI Taxonomy" id="3017813"/>
    <lineage>
        <taxon>Bacteria</taxon>
        <taxon>Pseudomonadati</taxon>
        <taxon>Pseudomonadota</taxon>
        <taxon>Alphaproteobacteria</taxon>
        <taxon>Rhodobacterales</taxon>
        <taxon>Paracoccaceae</taxon>
        <taxon>Paracoccus</taxon>
    </lineage>
</organism>
<protein>
    <submittedName>
        <fullName evidence="1">Uncharacterized protein</fullName>
    </submittedName>
</protein>
<comment type="caution">
    <text evidence="1">The sequence shown here is derived from an EMBL/GenBank/DDBJ whole genome shotgun (WGS) entry which is preliminary data.</text>
</comment>
<dbReference type="Proteomes" id="UP001165641">
    <property type="component" value="Unassembled WGS sequence"/>
</dbReference>
<dbReference type="EMBL" id="JAQBIE010000042">
    <property type="protein sequence ID" value="MDB6179568.1"/>
    <property type="molecule type" value="Genomic_DNA"/>
</dbReference>
<gene>
    <name evidence="1" type="ORF">PAF17_19025</name>
</gene>
<reference evidence="1" key="1">
    <citation type="submission" date="2022-12" db="EMBL/GenBank/DDBJ databases">
        <title>Paracoccus onchidii sp. nov., isolated from a marine invertebrate from the South China Sea.</title>
        <authorList>
            <person name="Xu S."/>
            <person name="Liu Z."/>
            <person name="Xu Y."/>
        </authorList>
    </citation>
    <scope>NUCLEOTIDE SEQUENCE</scope>
    <source>
        <strain evidence="1">Z330</strain>
    </source>
</reference>
<evidence type="ECO:0000313" key="2">
    <source>
        <dbReference type="Proteomes" id="UP001165641"/>
    </source>
</evidence>
<proteinExistence type="predicted"/>
<name>A0ABT4ZJT4_9RHOB</name>
<accession>A0ABT4ZJT4</accession>
<sequence length="40" mass="4652">MPREWFLVPLFVIDEAVQKIKDGTIAKFRYDPEKASLVSN</sequence>
<dbReference type="RefSeq" id="WP_271890664.1">
    <property type="nucleotide sequence ID" value="NZ_JAQBIE010000042.1"/>
</dbReference>
<evidence type="ECO:0000313" key="1">
    <source>
        <dbReference type="EMBL" id="MDB6179568.1"/>
    </source>
</evidence>
<keyword evidence="2" id="KW-1185">Reference proteome</keyword>